<sequence length="87" mass="9555">MLTSSVVVLHGNVCPHTAAPTLALLEHSTGSCLTTLTALIFALNNYHLLSYLKNWLGLQIFNNGNELMEGVKTWLCSQEADFFDTSI</sequence>
<gene>
    <name evidence="1" type="ORF">B7P43_G05988</name>
</gene>
<dbReference type="EMBL" id="NEVH01005284">
    <property type="protein sequence ID" value="PNF38999.1"/>
    <property type="molecule type" value="Genomic_DNA"/>
</dbReference>
<protein>
    <submittedName>
        <fullName evidence="1">Uncharacterized protein</fullName>
    </submittedName>
</protein>
<evidence type="ECO:0000313" key="1">
    <source>
        <dbReference type="EMBL" id="PNF38999.1"/>
    </source>
</evidence>
<dbReference type="AlphaFoldDB" id="A0A2J7RDT4"/>
<evidence type="ECO:0000313" key="2">
    <source>
        <dbReference type="Proteomes" id="UP000235965"/>
    </source>
</evidence>
<organism evidence="1 2">
    <name type="scientific">Cryptotermes secundus</name>
    <dbReference type="NCBI Taxonomy" id="105785"/>
    <lineage>
        <taxon>Eukaryota</taxon>
        <taxon>Metazoa</taxon>
        <taxon>Ecdysozoa</taxon>
        <taxon>Arthropoda</taxon>
        <taxon>Hexapoda</taxon>
        <taxon>Insecta</taxon>
        <taxon>Pterygota</taxon>
        <taxon>Neoptera</taxon>
        <taxon>Polyneoptera</taxon>
        <taxon>Dictyoptera</taxon>
        <taxon>Blattodea</taxon>
        <taxon>Blattoidea</taxon>
        <taxon>Termitoidae</taxon>
        <taxon>Kalotermitidae</taxon>
        <taxon>Cryptotermitinae</taxon>
        <taxon>Cryptotermes</taxon>
    </lineage>
</organism>
<comment type="caution">
    <text evidence="1">The sequence shown here is derived from an EMBL/GenBank/DDBJ whole genome shotgun (WGS) entry which is preliminary data.</text>
</comment>
<accession>A0A2J7RDT4</accession>
<dbReference type="InParanoid" id="A0A2J7RDT4"/>
<keyword evidence="2" id="KW-1185">Reference proteome</keyword>
<name>A0A2J7RDT4_9NEOP</name>
<dbReference type="Proteomes" id="UP000235965">
    <property type="component" value="Unassembled WGS sequence"/>
</dbReference>
<reference evidence="1 2" key="1">
    <citation type="submission" date="2017-12" db="EMBL/GenBank/DDBJ databases">
        <title>Hemimetabolous genomes reveal molecular basis of termite eusociality.</title>
        <authorList>
            <person name="Harrison M.C."/>
            <person name="Jongepier E."/>
            <person name="Robertson H.M."/>
            <person name="Arning N."/>
            <person name="Bitard-Feildel T."/>
            <person name="Chao H."/>
            <person name="Childers C.P."/>
            <person name="Dinh H."/>
            <person name="Doddapaneni H."/>
            <person name="Dugan S."/>
            <person name="Gowin J."/>
            <person name="Greiner C."/>
            <person name="Han Y."/>
            <person name="Hu H."/>
            <person name="Hughes D.S.T."/>
            <person name="Huylmans A.-K."/>
            <person name="Kemena C."/>
            <person name="Kremer L.P.M."/>
            <person name="Lee S.L."/>
            <person name="Lopez-Ezquerra A."/>
            <person name="Mallet L."/>
            <person name="Monroy-Kuhn J.M."/>
            <person name="Moser A."/>
            <person name="Murali S.C."/>
            <person name="Muzny D.M."/>
            <person name="Otani S."/>
            <person name="Piulachs M.-D."/>
            <person name="Poelchau M."/>
            <person name="Qu J."/>
            <person name="Schaub F."/>
            <person name="Wada-Katsumata A."/>
            <person name="Worley K.C."/>
            <person name="Xie Q."/>
            <person name="Ylla G."/>
            <person name="Poulsen M."/>
            <person name="Gibbs R.A."/>
            <person name="Schal C."/>
            <person name="Richards S."/>
            <person name="Belles X."/>
            <person name="Korb J."/>
            <person name="Bornberg-Bauer E."/>
        </authorList>
    </citation>
    <scope>NUCLEOTIDE SEQUENCE [LARGE SCALE GENOMIC DNA]</scope>
    <source>
        <tissue evidence="1">Whole body</tissue>
    </source>
</reference>
<proteinExistence type="predicted"/>